<feature type="transmembrane region" description="Helical" evidence="7">
    <location>
        <begin position="168"/>
        <end position="190"/>
    </location>
</feature>
<keyword evidence="6 7" id="KW-0472">Membrane</keyword>
<comment type="subcellular location">
    <subcellularLocation>
        <location evidence="1">Cell membrane</location>
        <topology evidence="1">Multi-pass membrane protein</topology>
    </subcellularLocation>
</comment>
<organism evidence="9 10">
    <name type="scientific">Gordonia cholesterolivorans</name>
    <dbReference type="NCBI Taxonomy" id="559625"/>
    <lineage>
        <taxon>Bacteria</taxon>
        <taxon>Bacillati</taxon>
        <taxon>Actinomycetota</taxon>
        <taxon>Actinomycetes</taxon>
        <taxon>Mycobacteriales</taxon>
        <taxon>Gordoniaceae</taxon>
        <taxon>Gordonia</taxon>
    </lineage>
</organism>
<dbReference type="PROSITE" id="PS50850">
    <property type="entry name" value="MFS"/>
    <property type="match status" value="1"/>
</dbReference>
<dbReference type="InterPro" id="IPR036259">
    <property type="entry name" value="MFS_trans_sf"/>
</dbReference>
<evidence type="ECO:0000256" key="1">
    <source>
        <dbReference type="ARBA" id="ARBA00004651"/>
    </source>
</evidence>
<accession>A0ABN3HBH0</accession>
<dbReference type="InterPro" id="IPR050171">
    <property type="entry name" value="MFS_Transporters"/>
</dbReference>
<evidence type="ECO:0000313" key="10">
    <source>
        <dbReference type="Proteomes" id="UP001501170"/>
    </source>
</evidence>
<dbReference type="InterPro" id="IPR020846">
    <property type="entry name" value="MFS_dom"/>
</dbReference>
<dbReference type="EMBL" id="BAAARB010000004">
    <property type="protein sequence ID" value="GAA2373210.1"/>
    <property type="molecule type" value="Genomic_DNA"/>
</dbReference>
<feature type="transmembrane region" description="Helical" evidence="7">
    <location>
        <begin position="76"/>
        <end position="95"/>
    </location>
</feature>
<evidence type="ECO:0000313" key="9">
    <source>
        <dbReference type="EMBL" id="GAA2373210.1"/>
    </source>
</evidence>
<dbReference type="InterPro" id="IPR011701">
    <property type="entry name" value="MFS"/>
</dbReference>
<keyword evidence="10" id="KW-1185">Reference proteome</keyword>
<dbReference type="RefSeq" id="WP_062366886.1">
    <property type="nucleotide sequence ID" value="NZ_BAAARB010000004.1"/>
</dbReference>
<dbReference type="Gene3D" id="1.20.1250.20">
    <property type="entry name" value="MFS general substrate transporter like domains"/>
    <property type="match status" value="1"/>
</dbReference>
<evidence type="ECO:0000256" key="2">
    <source>
        <dbReference type="ARBA" id="ARBA00022448"/>
    </source>
</evidence>
<evidence type="ECO:0000256" key="4">
    <source>
        <dbReference type="ARBA" id="ARBA00022692"/>
    </source>
</evidence>
<sequence>MISAPARRGAVLATAFAFLVTMMGTTLPTPLYSLYSQRLDFTEFTVTILFAVYAFGVMFALIVFGRLSDQIGRRPILLTALVLAVISAVMFLLPLSLPLLIAARIVSGLSAGLMSGTGTAAVIDLVGPADKARAGMLAIAVNTGGLGVGTLFAGVVADLSSAPLTLPYAVHLGLSVLAFVTLRAFTPAPADPAPLRLQAPRLTVPAPIRGAFVRGVLAAGAGFAVCGVLTAVSALFLVRYLGIGSHTVAGLVVFLAFAFMVVGQFVARRISSRAAMQAGCGGLVVAAAVLAVALSAESLAALLIAPIVLGVSAGLCVNAGLAATVERVDPAQRGAVSSAFFAGLYLMLAVPAIGVGALSLAIGMRESGLVFAGLVALLAAAVGVADIAARGSAARATPLP</sequence>
<proteinExistence type="predicted"/>
<dbReference type="PANTHER" id="PTHR23517:SF13">
    <property type="entry name" value="MAJOR FACILITATOR SUPERFAMILY MFS_1"/>
    <property type="match status" value="1"/>
</dbReference>
<dbReference type="Pfam" id="PF07690">
    <property type="entry name" value="MFS_1"/>
    <property type="match status" value="1"/>
</dbReference>
<dbReference type="SUPFAM" id="SSF103473">
    <property type="entry name" value="MFS general substrate transporter"/>
    <property type="match status" value="1"/>
</dbReference>
<keyword evidence="4 7" id="KW-0812">Transmembrane</keyword>
<feature type="transmembrane region" description="Helical" evidence="7">
    <location>
        <begin position="44"/>
        <end position="64"/>
    </location>
</feature>
<feature type="transmembrane region" description="Helical" evidence="7">
    <location>
        <begin position="300"/>
        <end position="323"/>
    </location>
</feature>
<gene>
    <name evidence="9" type="ORF">GCM10009855_10550</name>
</gene>
<comment type="caution">
    <text evidence="9">The sequence shown here is derived from an EMBL/GenBank/DDBJ whole genome shotgun (WGS) entry which is preliminary data.</text>
</comment>
<evidence type="ECO:0000259" key="8">
    <source>
        <dbReference type="PROSITE" id="PS50850"/>
    </source>
</evidence>
<feature type="transmembrane region" description="Helical" evidence="7">
    <location>
        <begin position="335"/>
        <end position="362"/>
    </location>
</feature>
<feature type="transmembrane region" description="Helical" evidence="7">
    <location>
        <begin position="211"/>
        <end position="237"/>
    </location>
</feature>
<feature type="transmembrane region" description="Helical" evidence="7">
    <location>
        <begin position="368"/>
        <end position="389"/>
    </location>
</feature>
<dbReference type="PANTHER" id="PTHR23517">
    <property type="entry name" value="RESISTANCE PROTEIN MDTM, PUTATIVE-RELATED-RELATED"/>
    <property type="match status" value="1"/>
</dbReference>
<evidence type="ECO:0000256" key="7">
    <source>
        <dbReference type="SAM" id="Phobius"/>
    </source>
</evidence>
<name>A0ABN3HBH0_9ACTN</name>
<feature type="domain" description="Major facilitator superfamily (MFS) profile" evidence="8">
    <location>
        <begin position="10"/>
        <end position="390"/>
    </location>
</feature>
<keyword evidence="5 7" id="KW-1133">Transmembrane helix</keyword>
<dbReference type="Proteomes" id="UP001501170">
    <property type="component" value="Unassembled WGS sequence"/>
</dbReference>
<protein>
    <submittedName>
        <fullName evidence="9">MFS transporter</fullName>
    </submittedName>
</protein>
<evidence type="ECO:0000256" key="3">
    <source>
        <dbReference type="ARBA" id="ARBA00022475"/>
    </source>
</evidence>
<keyword evidence="3" id="KW-1003">Cell membrane</keyword>
<feature type="transmembrane region" description="Helical" evidence="7">
    <location>
        <begin position="135"/>
        <end position="156"/>
    </location>
</feature>
<evidence type="ECO:0000256" key="6">
    <source>
        <dbReference type="ARBA" id="ARBA00023136"/>
    </source>
</evidence>
<feature type="transmembrane region" description="Helical" evidence="7">
    <location>
        <begin position="274"/>
        <end position="294"/>
    </location>
</feature>
<keyword evidence="2" id="KW-0813">Transport</keyword>
<reference evidence="9 10" key="1">
    <citation type="journal article" date="2019" name="Int. J. Syst. Evol. Microbiol.">
        <title>The Global Catalogue of Microorganisms (GCM) 10K type strain sequencing project: providing services to taxonomists for standard genome sequencing and annotation.</title>
        <authorList>
            <consortium name="The Broad Institute Genomics Platform"/>
            <consortium name="The Broad Institute Genome Sequencing Center for Infectious Disease"/>
            <person name="Wu L."/>
            <person name="Ma J."/>
        </authorList>
    </citation>
    <scope>NUCLEOTIDE SEQUENCE [LARGE SCALE GENOMIC DNA]</scope>
    <source>
        <strain evidence="9 10">JCM 16227</strain>
    </source>
</reference>
<evidence type="ECO:0000256" key="5">
    <source>
        <dbReference type="ARBA" id="ARBA00022989"/>
    </source>
</evidence>
<feature type="transmembrane region" description="Helical" evidence="7">
    <location>
        <begin position="243"/>
        <end position="262"/>
    </location>
</feature>